<organism evidence="2 3">
    <name type="scientific">Pararhodobacter zhoushanensis</name>
    <dbReference type="NCBI Taxonomy" id="2479545"/>
    <lineage>
        <taxon>Bacteria</taxon>
        <taxon>Pseudomonadati</taxon>
        <taxon>Pseudomonadota</taxon>
        <taxon>Alphaproteobacteria</taxon>
        <taxon>Rhodobacterales</taxon>
        <taxon>Paracoccaceae</taxon>
        <taxon>Pararhodobacter</taxon>
    </lineage>
</organism>
<dbReference type="Proteomes" id="UP001208938">
    <property type="component" value="Unassembled WGS sequence"/>
</dbReference>
<keyword evidence="1" id="KW-0732">Signal</keyword>
<evidence type="ECO:0000256" key="1">
    <source>
        <dbReference type="SAM" id="SignalP"/>
    </source>
</evidence>
<dbReference type="EMBL" id="JAPDFL010000001">
    <property type="protein sequence ID" value="MCW1931721.1"/>
    <property type="molecule type" value="Genomic_DNA"/>
</dbReference>
<proteinExistence type="predicted"/>
<evidence type="ECO:0000313" key="2">
    <source>
        <dbReference type="EMBL" id="MCW1931721.1"/>
    </source>
</evidence>
<sequence>MVSATLVSRFVAPAILAGALAGSCLADTTPAADAVVAQCARLFFPASSLAESLDAIPGLTRLPLDSFAPEAEHGRALRMALAYNRALQGIMATALIAPENQLMREFDVVAADTPWLYSTPGQGGGVAAYADAAGTLFIIDRSITTGRQGRRETRCLFIAPPDTAPLVPVLPENVTITDTPSASSRGFNVSARQGRIPFDDDAAVSTASAGFSMVTMPVPPGTRVADLAGIGGVTIFRQSTSNRSSQ</sequence>
<comment type="caution">
    <text evidence="2">The sequence shown here is derived from an EMBL/GenBank/DDBJ whole genome shotgun (WGS) entry which is preliminary data.</text>
</comment>
<evidence type="ECO:0000313" key="3">
    <source>
        <dbReference type="Proteomes" id="UP001208938"/>
    </source>
</evidence>
<protein>
    <submittedName>
        <fullName evidence="2">Uncharacterized protein</fullName>
    </submittedName>
</protein>
<feature type="chain" id="PRO_5047019040" evidence="1">
    <location>
        <begin position="27"/>
        <end position="246"/>
    </location>
</feature>
<dbReference type="RefSeq" id="WP_264504812.1">
    <property type="nucleotide sequence ID" value="NZ_JAPDFL010000001.1"/>
</dbReference>
<feature type="signal peptide" evidence="1">
    <location>
        <begin position="1"/>
        <end position="26"/>
    </location>
</feature>
<gene>
    <name evidence="2" type="ORF">OKW52_05450</name>
</gene>
<reference evidence="2 3" key="1">
    <citation type="submission" date="2022-10" db="EMBL/GenBank/DDBJ databases">
        <title>Pararhodobacter sp. nov., isolated from marine algae.</title>
        <authorList>
            <person name="Choi B.J."/>
            <person name="Kim J.M."/>
            <person name="Lee J.K."/>
            <person name="Choi D.G."/>
            <person name="Jeon C.O."/>
        </authorList>
    </citation>
    <scope>NUCLEOTIDE SEQUENCE [LARGE SCALE GENOMIC DNA]</scope>
    <source>
        <strain evidence="2 3">ZQ420</strain>
    </source>
</reference>
<keyword evidence="3" id="KW-1185">Reference proteome</keyword>
<accession>A0ABT3GVZ5</accession>
<name>A0ABT3GVZ5_9RHOB</name>